<evidence type="ECO:0000313" key="4">
    <source>
        <dbReference type="Proteomes" id="UP001549111"/>
    </source>
</evidence>
<dbReference type="RefSeq" id="WP_149502906.1">
    <property type="nucleotide sequence ID" value="NZ_CP035708.1"/>
</dbReference>
<dbReference type="AlphaFoldDB" id="A0A5C1PWK0"/>
<evidence type="ECO:0000313" key="2">
    <source>
        <dbReference type="EMBL" id="QEN00163.1"/>
    </source>
</evidence>
<reference evidence="2 3" key="1">
    <citation type="submission" date="2019-02" db="EMBL/GenBank/DDBJ databases">
        <title>Complete Genome Sequence and Methylome Analysis of Sphaerotilus natans subsp. sulfidivorans D-507.</title>
        <authorList>
            <person name="Fomenkov A."/>
            <person name="Gridneva E."/>
            <person name="Smolyakov D."/>
            <person name="Dubinina G."/>
            <person name="Vincze T."/>
            <person name="Grabovich M."/>
            <person name="Roberts R.J."/>
        </authorList>
    </citation>
    <scope>NUCLEOTIDE SEQUENCE [LARGE SCALE GENOMIC DNA]</scope>
    <source>
        <strain evidence="2 3">D-507</strain>
    </source>
</reference>
<evidence type="ECO:0000313" key="3">
    <source>
        <dbReference type="Proteomes" id="UP000323522"/>
    </source>
</evidence>
<dbReference type="Proteomes" id="UP001549111">
    <property type="component" value="Unassembled WGS sequence"/>
</dbReference>
<organism evidence="2 3">
    <name type="scientific">Sphaerotilus sulfidivorans</name>
    <dbReference type="NCBI Taxonomy" id="639200"/>
    <lineage>
        <taxon>Bacteria</taxon>
        <taxon>Pseudomonadati</taxon>
        <taxon>Pseudomonadota</taxon>
        <taxon>Betaproteobacteria</taxon>
        <taxon>Burkholderiales</taxon>
        <taxon>Sphaerotilaceae</taxon>
        <taxon>Sphaerotilus</taxon>
    </lineage>
</organism>
<dbReference type="EMBL" id="CP035708">
    <property type="protein sequence ID" value="QEN00163.1"/>
    <property type="molecule type" value="Genomic_DNA"/>
</dbReference>
<gene>
    <name evidence="1" type="ORF">ABIC99_002015</name>
    <name evidence="2" type="ORF">EWH46_04780</name>
</gene>
<dbReference type="Proteomes" id="UP000323522">
    <property type="component" value="Chromosome"/>
</dbReference>
<name>A0A5C1PWK0_9BURK</name>
<accession>A0A5C1PWK0</accession>
<dbReference type="OrthoDB" id="7596770at2"/>
<dbReference type="KEGG" id="snn:EWH46_04780"/>
<reference evidence="1 4" key="2">
    <citation type="submission" date="2024-06" db="EMBL/GenBank/DDBJ databases">
        <title>Genomic Encyclopedia of Type Strains, Phase IV (KMG-IV): sequencing the most valuable type-strain genomes for metagenomic binning, comparative biology and taxonomic classification.</title>
        <authorList>
            <person name="Goeker M."/>
        </authorList>
    </citation>
    <scope>NUCLEOTIDE SEQUENCE [LARGE SCALE GENOMIC DNA]</scope>
    <source>
        <strain evidence="1 4">D-501</strain>
    </source>
</reference>
<evidence type="ECO:0000313" key="1">
    <source>
        <dbReference type="EMBL" id="MET3604201.1"/>
    </source>
</evidence>
<dbReference type="EMBL" id="JBEPLS010000006">
    <property type="protein sequence ID" value="MET3604201.1"/>
    <property type="molecule type" value="Genomic_DNA"/>
</dbReference>
<proteinExistence type="predicted"/>
<protein>
    <submittedName>
        <fullName evidence="2">DUF4276 family protein</fullName>
    </submittedName>
</protein>
<sequence length="207" mass="23334">MHATRHKPLTCTLVADGSSDRVLVPLIELLLDEHCDRAYRSPHFAELPAGTPLEQRIASALDQFPCDLLFVHRDAEKQSPAHRNEEIKQAMASLKTPPDFVAVIPVRMTESWLLVDEKAIRTAAGNPSGKVRLDLPTLARIESLPDPKQVLFDALRTASELSANRLRKFNPEEKRHRVSDLMDSLDRLRQIPSFAHLEDQIRAHFAA</sequence>
<keyword evidence="4" id="KW-1185">Reference proteome</keyword>